<evidence type="ECO:0000313" key="3">
    <source>
        <dbReference type="Proteomes" id="UP000310541"/>
    </source>
</evidence>
<dbReference type="AlphaFoldDB" id="A0A4U1MK30"/>
<organism evidence="2 3">
    <name type="scientific">Guptibacillus hwajinpoensis</name>
    <dbReference type="NCBI Taxonomy" id="208199"/>
    <lineage>
        <taxon>Bacteria</taxon>
        <taxon>Bacillati</taxon>
        <taxon>Bacillota</taxon>
        <taxon>Bacilli</taxon>
        <taxon>Bacillales</taxon>
        <taxon>Guptibacillaceae</taxon>
        <taxon>Guptibacillus</taxon>
    </lineage>
</organism>
<dbReference type="Proteomes" id="UP000310541">
    <property type="component" value="Unassembled WGS sequence"/>
</dbReference>
<protein>
    <submittedName>
        <fullName evidence="2">Uncharacterized protein</fullName>
    </submittedName>
</protein>
<name>A0A4U1MK30_9BACL</name>
<comment type="caution">
    <text evidence="2">The sequence shown here is derived from an EMBL/GenBank/DDBJ whole genome shotgun (WGS) entry which is preliminary data.</text>
</comment>
<dbReference type="EMBL" id="SWFM01000001">
    <property type="protein sequence ID" value="TKD71493.1"/>
    <property type="molecule type" value="Genomic_DNA"/>
</dbReference>
<gene>
    <name evidence="2" type="ORF">FBF83_01395</name>
</gene>
<reference evidence="2 3" key="1">
    <citation type="submission" date="2019-04" db="EMBL/GenBank/DDBJ databases">
        <title>Genome sequence of Bacillus hwajinpoensis strain Y2.</title>
        <authorList>
            <person name="Fair J.L."/>
            <person name="Maclea K.S."/>
        </authorList>
    </citation>
    <scope>NUCLEOTIDE SEQUENCE [LARGE SCALE GENOMIC DNA]</scope>
    <source>
        <strain evidence="2 3">Y2</strain>
    </source>
</reference>
<sequence>MIVAKGCSTPAGLAGQVRPRGAMFLCAEVAQASRPPESEHPGTEINHSSYSNKVYEKSL</sequence>
<dbReference type="OrthoDB" id="2941637at2"/>
<evidence type="ECO:0000313" key="2">
    <source>
        <dbReference type="EMBL" id="TKD71493.1"/>
    </source>
</evidence>
<evidence type="ECO:0000256" key="1">
    <source>
        <dbReference type="SAM" id="MobiDB-lite"/>
    </source>
</evidence>
<proteinExistence type="predicted"/>
<feature type="region of interest" description="Disordered" evidence="1">
    <location>
        <begin position="32"/>
        <end position="59"/>
    </location>
</feature>
<accession>A0A4U1MK30</accession>